<reference evidence="2" key="1">
    <citation type="journal article" date="2004" name="Nat. Biotechnol.">
        <title>Complete genome sequence of the metabolically versatile photosynthetic bacterium Rhodopseudomonas palustris.</title>
        <authorList>
            <person name="Larimer F.W."/>
            <person name="Chain P."/>
            <person name="Hauser L."/>
            <person name="Lamerdin J."/>
            <person name="Malfatti S."/>
            <person name="Do L."/>
            <person name="Land M.L."/>
            <person name="Pelletier D.A."/>
            <person name="Beatty J.T."/>
            <person name="Lang A.S."/>
            <person name="Tabita F.R."/>
            <person name="Gibson J.L."/>
            <person name="Hanson T.E."/>
            <person name="Bobst C."/>
            <person name="Torres J.L."/>
            <person name="Peres C."/>
            <person name="Harrison F.H."/>
            <person name="Gibson J."/>
            <person name="Harwood C.S."/>
        </authorList>
    </citation>
    <scope>NUCLEOTIDE SEQUENCE [LARGE SCALE GENOMIC DNA]</scope>
    <source>
        <strain evidence="2">CGA009</strain>
    </source>
</reference>
<protein>
    <submittedName>
        <fullName evidence="2">Uncharacterized protein</fullName>
    </submittedName>
</protein>
<accession>Q6N4L0</accession>
<dbReference type="EMBL" id="BX572603">
    <property type="protein sequence ID" value="CAE28768.1"/>
    <property type="molecule type" value="Genomic_DNA"/>
</dbReference>
<proteinExistence type="predicted"/>
<evidence type="ECO:0000313" key="2">
    <source>
        <dbReference type="EMBL" id="CAE28768.1"/>
    </source>
</evidence>
<dbReference type="HOGENOM" id="CLU_2384245_0_0_5"/>
<gene>
    <name evidence="2" type="ordered locus">RPA3327</name>
</gene>
<sequence length="94" mass="10137">MLASIVISSVHSIGTGALECRATHRGHRAGPYLSSSETRHRAAISGTVDMRETKQGLRHSGRSPSVASPKIDELIGRPQPDTIRLSRGRPVRNS</sequence>
<feature type="region of interest" description="Disordered" evidence="1">
    <location>
        <begin position="22"/>
        <end position="94"/>
    </location>
</feature>
<organism evidence="2">
    <name type="scientific">Rhodopseudomonas palustris (strain ATCC BAA-98 / CGA009)</name>
    <dbReference type="NCBI Taxonomy" id="258594"/>
    <lineage>
        <taxon>Bacteria</taxon>
        <taxon>Pseudomonadati</taxon>
        <taxon>Pseudomonadota</taxon>
        <taxon>Alphaproteobacteria</taxon>
        <taxon>Hyphomicrobiales</taxon>
        <taxon>Nitrobacteraceae</taxon>
        <taxon>Rhodopseudomonas</taxon>
    </lineage>
</organism>
<evidence type="ECO:0000256" key="1">
    <source>
        <dbReference type="SAM" id="MobiDB-lite"/>
    </source>
</evidence>
<dbReference type="AlphaFoldDB" id="Q6N4L0"/>
<name>Q6N4L0_RHOPA</name>